<dbReference type="AlphaFoldDB" id="A0A1H3GHJ0"/>
<feature type="transmembrane region" description="Helical" evidence="1">
    <location>
        <begin position="36"/>
        <end position="69"/>
    </location>
</feature>
<dbReference type="STRING" id="660517.SAMN04487946_105129"/>
<accession>A0A1H3GHJ0</accession>
<evidence type="ECO:0000313" key="3">
    <source>
        <dbReference type="Proteomes" id="UP000199170"/>
    </source>
</evidence>
<organism evidence="2 3">
    <name type="scientific">Halobellus clavatus</name>
    <dbReference type="NCBI Taxonomy" id="660517"/>
    <lineage>
        <taxon>Archaea</taxon>
        <taxon>Methanobacteriati</taxon>
        <taxon>Methanobacteriota</taxon>
        <taxon>Stenosarchaea group</taxon>
        <taxon>Halobacteria</taxon>
        <taxon>Halobacteriales</taxon>
        <taxon>Haloferacaceae</taxon>
        <taxon>Halobellus</taxon>
    </lineage>
</organism>
<dbReference type="Proteomes" id="UP000199170">
    <property type="component" value="Unassembled WGS sequence"/>
</dbReference>
<evidence type="ECO:0000313" key="2">
    <source>
        <dbReference type="EMBL" id="SDY01759.1"/>
    </source>
</evidence>
<keyword evidence="1" id="KW-1133">Transmembrane helix</keyword>
<evidence type="ECO:0000256" key="1">
    <source>
        <dbReference type="SAM" id="Phobius"/>
    </source>
</evidence>
<sequence length="80" mass="7718">MSSEPGLEAVPGAIADYAAGVADAAGRGLVVLAVPILLVVGLVLAIVGGGIALLLLAVVGPAIVVAVALELPDRIRAALD</sequence>
<dbReference type="EMBL" id="FNPB01000005">
    <property type="protein sequence ID" value="SDY01759.1"/>
    <property type="molecule type" value="Genomic_DNA"/>
</dbReference>
<reference evidence="3" key="1">
    <citation type="submission" date="2016-10" db="EMBL/GenBank/DDBJ databases">
        <authorList>
            <person name="Varghese N."/>
            <person name="Submissions S."/>
        </authorList>
    </citation>
    <scope>NUCLEOTIDE SEQUENCE [LARGE SCALE GENOMIC DNA]</scope>
    <source>
        <strain evidence="3">CGMCC 1.10118</strain>
    </source>
</reference>
<dbReference type="RefSeq" id="WP_089766951.1">
    <property type="nucleotide sequence ID" value="NZ_FNPB01000005.1"/>
</dbReference>
<keyword evidence="3" id="KW-1185">Reference proteome</keyword>
<keyword evidence="1" id="KW-0472">Membrane</keyword>
<name>A0A1H3GHJ0_9EURY</name>
<gene>
    <name evidence="2" type="ORF">SAMN04487946_105129</name>
</gene>
<protein>
    <submittedName>
        <fullName evidence="2">Uncharacterized protein</fullName>
    </submittedName>
</protein>
<keyword evidence="1" id="KW-0812">Transmembrane</keyword>
<proteinExistence type="predicted"/>